<feature type="transmembrane region" description="Helical" evidence="1">
    <location>
        <begin position="355"/>
        <end position="373"/>
    </location>
</feature>
<evidence type="ECO:0008006" key="3">
    <source>
        <dbReference type="Google" id="ProtNLM"/>
    </source>
</evidence>
<feature type="transmembrane region" description="Helical" evidence="1">
    <location>
        <begin position="326"/>
        <end position="343"/>
    </location>
</feature>
<feature type="transmembrane region" description="Helical" evidence="1">
    <location>
        <begin position="106"/>
        <end position="123"/>
    </location>
</feature>
<gene>
    <name evidence="2" type="ORF">GALL_246760</name>
</gene>
<feature type="transmembrane region" description="Helical" evidence="1">
    <location>
        <begin position="293"/>
        <end position="314"/>
    </location>
</feature>
<feature type="transmembrane region" description="Helical" evidence="1">
    <location>
        <begin position="393"/>
        <end position="419"/>
    </location>
</feature>
<dbReference type="InterPro" id="IPR018674">
    <property type="entry name" value="DUF2142_membrane"/>
</dbReference>
<comment type="caution">
    <text evidence="2">The sequence shown here is derived from an EMBL/GenBank/DDBJ whole genome shotgun (WGS) entry which is preliminary data.</text>
</comment>
<dbReference type="Pfam" id="PF09913">
    <property type="entry name" value="DUF2142"/>
    <property type="match status" value="1"/>
</dbReference>
<feature type="transmembrane region" description="Helical" evidence="1">
    <location>
        <begin position="78"/>
        <end position="99"/>
    </location>
</feature>
<evidence type="ECO:0000313" key="2">
    <source>
        <dbReference type="EMBL" id="OIQ93346.1"/>
    </source>
</evidence>
<protein>
    <recommendedName>
        <fullName evidence="3">Glycosyltransferase RgtA/B/C/D-like domain-containing protein</fullName>
    </recommendedName>
</protein>
<dbReference type="AlphaFoldDB" id="A0A1J5RDD2"/>
<feature type="transmembrane region" description="Helical" evidence="1">
    <location>
        <begin position="129"/>
        <end position="149"/>
    </location>
</feature>
<feature type="transmembrane region" description="Helical" evidence="1">
    <location>
        <begin position="268"/>
        <end position="286"/>
    </location>
</feature>
<keyword evidence="1" id="KW-0472">Membrane</keyword>
<accession>A0A1J5RDD2</accession>
<name>A0A1J5RDD2_9ZZZZ</name>
<keyword evidence="1" id="KW-1133">Transmembrane helix</keyword>
<dbReference type="EMBL" id="MLJW01000209">
    <property type="protein sequence ID" value="OIQ93346.1"/>
    <property type="molecule type" value="Genomic_DNA"/>
</dbReference>
<feature type="transmembrane region" description="Helical" evidence="1">
    <location>
        <begin position="156"/>
        <end position="172"/>
    </location>
</feature>
<organism evidence="2">
    <name type="scientific">mine drainage metagenome</name>
    <dbReference type="NCBI Taxonomy" id="410659"/>
    <lineage>
        <taxon>unclassified sequences</taxon>
        <taxon>metagenomes</taxon>
        <taxon>ecological metagenomes</taxon>
    </lineage>
</organism>
<feature type="transmembrane region" description="Helical" evidence="1">
    <location>
        <begin position="178"/>
        <end position="195"/>
    </location>
</feature>
<feature type="transmembrane region" description="Helical" evidence="1">
    <location>
        <begin position="202"/>
        <end position="219"/>
    </location>
</feature>
<evidence type="ECO:0000256" key="1">
    <source>
        <dbReference type="SAM" id="Phobius"/>
    </source>
</evidence>
<reference evidence="2" key="1">
    <citation type="submission" date="2016-10" db="EMBL/GenBank/DDBJ databases">
        <title>Sequence of Gallionella enrichment culture.</title>
        <authorList>
            <person name="Poehlein A."/>
            <person name="Muehling M."/>
            <person name="Daniel R."/>
        </authorList>
    </citation>
    <scope>NUCLEOTIDE SEQUENCE</scope>
</reference>
<keyword evidence="1" id="KW-0812">Transmembrane</keyword>
<proteinExistence type="predicted"/>
<sequence length="458" mass="48066">MCEPGTDAATRSVPKVLEESPCFAFKPQVSGACQSTGYASSDKSFAVTARGNFTGTYPPVFYFVESLFVGNDITRSVIAMRIANAALFVILIGAVYATSTPGLRRPLILGASVTMVPLGMFLVPSINPSGWAILSAITLAVSVLGYLTAQDRPRRIVLAILSAVSLLVGAGARGDAAAYSLIAIGASLILCARWQGAFLRRAIYPVVLAIVAALVFLTTGQSGAVDHPSAVHLYPQNFVKDLFDVPDLWVGALGKWGLGWLDTYMPPYVWVMAAGLFGAVLFATLSGIGRRQALAVGLVGLATWIVPTYVQYLAAAPVGTGVQPRYILPLMVVFAVIALTRLDGPAFRLSAGQRWVIVIALATANAEALYMNLRRYVTGTGGSSINLDVGGQWWWNIPVPPLGVWAIGAASFCLGLILLTRELTVAAPATGLPGTVDAATVTGSLTNPLQQPSGAAPE</sequence>